<dbReference type="EMBL" id="FR824048">
    <property type="protein sequence ID" value="CCA14329.1"/>
    <property type="molecule type" value="Genomic_DNA"/>
</dbReference>
<dbReference type="AlphaFoldDB" id="F0VZV8"/>
<gene>
    <name evidence="1" type="primary">AlNc14C3G436</name>
    <name evidence="1" type="ORF">ALNC14_004720</name>
</gene>
<accession>F0VZV8</accession>
<reference evidence="1" key="1">
    <citation type="journal article" date="2011" name="PLoS Biol.">
        <title>Gene gain and loss during evolution of obligate parasitism in the white rust pathogen of Arabidopsis thaliana.</title>
        <authorList>
            <person name="Kemen E."/>
            <person name="Gardiner A."/>
            <person name="Schultz-Larsen T."/>
            <person name="Kemen A.C."/>
            <person name="Balmuth A.L."/>
            <person name="Robert-Seilaniantz A."/>
            <person name="Bailey K."/>
            <person name="Holub E."/>
            <person name="Studholme D.J."/>
            <person name="Maclean D."/>
            <person name="Jones J.D."/>
        </authorList>
    </citation>
    <scope>NUCLEOTIDE SEQUENCE</scope>
</reference>
<protein>
    <submittedName>
        <fullName evidence="1">Uncharacterized protein AlNc14C3G436</fullName>
    </submittedName>
</protein>
<dbReference type="HOGENOM" id="CLU_019336_0_0_1"/>
<name>F0VZV8_9STRA</name>
<dbReference type="Gene3D" id="1.10.579.10">
    <property type="entry name" value="DNA Cyclobutane Dipyrimidine Photolyase, subunit A, domain 3"/>
    <property type="match status" value="1"/>
</dbReference>
<reference evidence="1" key="2">
    <citation type="submission" date="2011-02" db="EMBL/GenBank/DDBJ databases">
        <authorList>
            <person name="MacLean D."/>
        </authorList>
    </citation>
    <scope>NUCLEOTIDE SEQUENCE</scope>
</reference>
<evidence type="ECO:0000313" key="1">
    <source>
        <dbReference type="EMBL" id="CCA14329.1"/>
    </source>
</evidence>
<sequence>MHISTEDAEVIGRILTEIESQQEKEQLPFPTKPIRIYKTPRDNYLRVLDTIVEPINSKMLIAVDAFLEKEFDSREVIKKAKLDVQSPQSSKIVELQNAVDQNQLTWSKLDRIEDDQTRPGEMINGVFQGSLKNLIELSCSTPVLSRLHVYHDPGMPIVTSGRRVVYWQRNTLRTDGSNFGLLTACCSARALNTAVVAVTLLPNSIILPAECAKTATEAYNRASYTEYITNMQSLGIPVYGITPKLVESKSSDRFSLMNVFATFDPCVIITDDAFNVGSVIEVEALCHNMREASDKHTCPLLAVDSQSCIPIRTLDREIRGPEAPSLAVVDTSCCDKARFSNIYTDLLAQSLSDVPIDKAGLKSITDTLIPSSQSLGQDLELEKQLDKFDLELIDWFIVKGLALNDPLRRMYTASEGAKVVESIISHLSSRPSIQEELRGGGIMSLQPFIRHGTLSTFVVMQKIIAAISSTKSGDCRKRLAALKVLQSRAMEYLARDRDYALYLSMQFSPHLASRPQENRSQHLTKLQCKFPTILHSLDPSQSYLNAYLEILPKWVAELCLEGVTTEKKKAMGDTKPVNPLEYELSKTEDSYWNDIQAFLYDRHYQHPLMSLYWGFKIFKSSASFVEALMVNYVIKSILYNDSLTSSYMQLLEALVTKCSLGASTSPDEMFLLWVRLFDIPGVKYDREVSPPPPTSQTQEQPVKTIDQQYAELETWQEKIMKKLARQPHLSLGS</sequence>
<proteinExistence type="predicted"/>
<organism evidence="1">
    <name type="scientific">Albugo laibachii Nc14</name>
    <dbReference type="NCBI Taxonomy" id="890382"/>
    <lineage>
        <taxon>Eukaryota</taxon>
        <taxon>Sar</taxon>
        <taxon>Stramenopiles</taxon>
        <taxon>Oomycota</taxon>
        <taxon>Peronosporomycetes</taxon>
        <taxon>Albuginales</taxon>
        <taxon>Albuginaceae</taxon>
        <taxon>Albugo</taxon>
    </lineage>
</organism>